<dbReference type="InterPro" id="IPR015797">
    <property type="entry name" value="NUDIX_hydrolase-like_dom_sf"/>
</dbReference>
<comment type="caution">
    <text evidence="3">The sequence shown here is derived from an EMBL/GenBank/DDBJ whole genome shotgun (WGS) entry which is preliminary data.</text>
</comment>
<keyword evidence="4" id="KW-1185">Reference proteome</keyword>
<dbReference type="GO" id="GO:0006754">
    <property type="term" value="P:ATP biosynthetic process"/>
    <property type="evidence" value="ECO:0007669"/>
    <property type="project" value="TreeGrafter"/>
</dbReference>
<accession>A0A0C2JS11</accession>
<dbReference type="EMBL" id="JWZT01001318">
    <property type="protein sequence ID" value="KII72203.1"/>
    <property type="molecule type" value="Genomic_DNA"/>
</dbReference>
<dbReference type="GO" id="GO:0006167">
    <property type="term" value="P:AMP biosynthetic process"/>
    <property type="evidence" value="ECO:0007669"/>
    <property type="project" value="TreeGrafter"/>
</dbReference>
<dbReference type="PANTHER" id="PTHR21340">
    <property type="entry name" value="DIADENOSINE 5,5-P1,P4-TETRAPHOSPHATE PYROPHOSPHOHYDROLASE MUTT"/>
    <property type="match status" value="1"/>
</dbReference>
<evidence type="ECO:0000313" key="3">
    <source>
        <dbReference type="EMBL" id="KII72203.1"/>
    </source>
</evidence>
<dbReference type="AlphaFoldDB" id="A0A0C2JS11"/>
<name>A0A0C2JS11_THEKT</name>
<dbReference type="GO" id="GO:0004081">
    <property type="term" value="F:bis(5'-nucleosyl)-tetraphosphatase (asymmetrical) activity"/>
    <property type="evidence" value="ECO:0007669"/>
    <property type="project" value="TreeGrafter"/>
</dbReference>
<gene>
    <name evidence="3" type="ORF">RF11_03739</name>
</gene>
<feature type="domain" description="Nudix hydrolase" evidence="2">
    <location>
        <begin position="1"/>
        <end position="75"/>
    </location>
</feature>
<sequence length="104" mass="12183">MRELYEETGITENLMDVHKKFCKTLKYNTPKGPKECIYYLALVDDTAKVKLSSEHIDFKWLTISEIAEAHIYPDLHHMLEEGYNFIKHSRTLPMFPIKGCIYSA</sequence>
<dbReference type="OMA" id="ILEMKYY"/>
<evidence type="ECO:0000259" key="2">
    <source>
        <dbReference type="Pfam" id="PF00293"/>
    </source>
</evidence>
<dbReference type="Proteomes" id="UP000031668">
    <property type="component" value="Unassembled WGS sequence"/>
</dbReference>
<protein>
    <submittedName>
        <fullName evidence="3">Bis(5'-nucleosyl)-tetraphosphatase [asymmetrical]</fullName>
    </submittedName>
</protein>
<organism evidence="3 4">
    <name type="scientific">Thelohanellus kitauei</name>
    <name type="common">Myxosporean</name>
    <dbReference type="NCBI Taxonomy" id="669202"/>
    <lineage>
        <taxon>Eukaryota</taxon>
        <taxon>Metazoa</taxon>
        <taxon>Cnidaria</taxon>
        <taxon>Myxozoa</taxon>
        <taxon>Myxosporea</taxon>
        <taxon>Bivalvulida</taxon>
        <taxon>Platysporina</taxon>
        <taxon>Myxobolidae</taxon>
        <taxon>Thelohanellus</taxon>
    </lineage>
</organism>
<proteinExistence type="predicted"/>
<reference evidence="3 4" key="1">
    <citation type="journal article" date="2014" name="Genome Biol. Evol.">
        <title>The genome of the myxosporean Thelohanellus kitauei shows adaptations to nutrient acquisition within its fish host.</title>
        <authorList>
            <person name="Yang Y."/>
            <person name="Xiong J."/>
            <person name="Zhou Z."/>
            <person name="Huo F."/>
            <person name="Miao W."/>
            <person name="Ran C."/>
            <person name="Liu Y."/>
            <person name="Zhang J."/>
            <person name="Feng J."/>
            <person name="Wang M."/>
            <person name="Wang M."/>
            <person name="Wang L."/>
            <person name="Yao B."/>
        </authorList>
    </citation>
    <scope>NUCLEOTIDE SEQUENCE [LARGE SCALE GENOMIC DNA]</scope>
    <source>
        <strain evidence="3">Wuqing</strain>
    </source>
</reference>
<evidence type="ECO:0000256" key="1">
    <source>
        <dbReference type="ARBA" id="ARBA00022801"/>
    </source>
</evidence>
<keyword evidence="1" id="KW-0378">Hydrolase</keyword>
<dbReference type="OrthoDB" id="276276at2759"/>
<dbReference type="InterPro" id="IPR000086">
    <property type="entry name" value="NUDIX_hydrolase_dom"/>
</dbReference>
<dbReference type="PANTHER" id="PTHR21340:SF0">
    <property type="entry name" value="BIS(5'-NUCLEOSYL)-TETRAPHOSPHATASE [ASYMMETRICAL]"/>
    <property type="match status" value="1"/>
</dbReference>
<dbReference type="Gene3D" id="3.90.79.10">
    <property type="entry name" value="Nucleoside Triphosphate Pyrophosphohydrolase"/>
    <property type="match status" value="1"/>
</dbReference>
<dbReference type="InterPro" id="IPR051325">
    <property type="entry name" value="Nudix_hydrolase_domain"/>
</dbReference>
<evidence type="ECO:0000313" key="4">
    <source>
        <dbReference type="Proteomes" id="UP000031668"/>
    </source>
</evidence>
<dbReference type="SUPFAM" id="SSF55811">
    <property type="entry name" value="Nudix"/>
    <property type="match status" value="1"/>
</dbReference>
<dbReference type="Pfam" id="PF00293">
    <property type="entry name" value="NUDIX"/>
    <property type="match status" value="1"/>
</dbReference>